<name>A0AAX2L6V3_STRMT</name>
<comment type="caution">
    <text evidence="2">The sequence shown here is derived from an EMBL/GenBank/DDBJ whole genome shotgun (WGS) entry which is preliminary data.</text>
</comment>
<sequence>MKILYVRHVVLINVIWTIMMNIFAPIVIYGCIKIFGIVMKHTILKKDP</sequence>
<dbReference type="Proteomes" id="UP000255482">
    <property type="component" value="Unassembled WGS sequence"/>
</dbReference>
<dbReference type="EMBL" id="UHFS01000002">
    <property type="protein sequence ID" value="SUN75089.1"/>
    <property type="molecule type" value="Genomic_DNA"/>
</dbReference>
<accession>A0AAX2L6V3</accession>
<feature type="transmembrane region" description="Helical" evidence="1">
    <location>
        <begin position="14"/>
        <end position="38"/>
    </location>
</feature>
<dbReference type="PROSITE" id="PS51257">
    <property type="entry name" value="PROKAR_LIPOPROTEIN"/>
    <property type="match status" value="1"/>
</dbReference>
<protein>
    <submittedName>
        <fullName evidence="2">Uncharacterized protein</fullName>
    </submittedName>
</protein>
<evidence type="ECO:0000256" key="1">
    <source>
        <dbReference type="SAM" id="Phobius"/>
    </source>
</evidence>
<keyword evidence="1" id="KW-1133">Transmembrane helix</keyword>
<reference evidence="2 3" key="1">
    <citation type="submission" date="2018-06" db="EMBL/GenBank/DDBJ databases">
        <authorList>
            <consortium name="Pathogen Informatics"/>
            <person name="Doyle S."/>
        </authorList>
    </citation>
    <scope>NUCLEOTIDE SEQUENCE [LARGE SCALE GENOMIC DNA]</scope>
    <source>
        <strain evidence="2 3">NCTC12261</strain>
    </source>
</reference>
<keyword evidence="1" id="KW-0812">Transmembrane</keyword>
<evidence type="ECO:0000313" key="3">
    <source>
        <dbReference type="Proteomes" id="UP000255482"/>
    </source>
</evidence>
<keyword evidence="1" id="KW-0472">Membrane</keyword>
<gene>
    <name evidence="2" type="ORF">NCTC12261_01072</name>
</gene>
<dbReference type="AlphaFoldDB" id="A0AAX2L6V3"/>
<evidence type="ECO:0000313" key="2">
    <source>
        <dbReference type="EMBL" id="SUN75089.1"/>
    </source>
</evidence>
<organism evidence="2 3">
    <name type="scientific">Streptococcus mitis</name>
    <dbReference type="NCBI Taxonomy" id="28037"/>
    <lineage>
        <taxon>Bacteria</taxon>
        <taxon>Bacillati</taxon>
        <taxon>Bacillota</taxon>
        <taxon>Bacilli</taxon>
        <taxon>Lactobacillales</taxon>
        <taxon>Streptococcaceae</taxon>
        <taxon>Streptococcus</taxon>
        <taxon>Streptococcus mitis group</taxon>
    </lineage>
</organism>
<proteinExistence type="predicted"/>